<feature type="compositionally biased region" description="Polar residues" evidence="1">
    <location>
        <begin position="74"/>
        <end position="105"/>
    </location>
</feature>
<feature type="compositionally biased region" description="Basic and acidic residues" evidence="1">
    <location>
        <begin position="271"/>
        <end position="285"/>
    </location>
</feature>
<feature type="compositionally biased region" description="Polar residues" evidence="1">
    <location>
        <begin position="314"/>
        <end position="327"/>
    </location>
</feature>
<accession>A0A3M6TFM7</accession>
<dbReference type="Pfam" id="PF04146">
    <property type="entry name" value="YTH"/>
    <property type="match status" value="1"/>
</dbReference>
<dbReference type="Proteomes" id="UP000275408">
    <property type="component" value="Unassembled WGS sequence"/>
</dbReference>
<feature type="compositionally biased region" description="Basic and acidic residues" evidence="1">
    <location>
        <begin position="393"/>
        <end position="402"/>
    </location>
</feature>
<dbReference type="GO" id="GO:1990247">
    <property type="term" value="F:N6-methyladenosine-containing RNA reader activity"/>
    <property type="evidence" value="ECO:0007669"/>
    <property type="project" value="TreeGrafter"/>
</dbReference>
<feature type="compositionally biased region" description="Basic and acidic residues" evidence="1">
    <location>
        <begin position="209"/>
        <end position="224"/>
    </location>
</feature>
<feature type="region of interest" description="Disordered" evidence="1">
    <location>
        <begin position="715"/>
        <end position="784"/>
    </location>
</feature>
<dbReference type="PANTHER" id="PTHR12357">
    <property type="entry name" value="YTH YT521-B HOMOLOGY DOMAIN-CONTAINING"/>
    <property type="match status" value="1"/>
</dbReference>
<dbReference type="GO" id="GO:0003729">
    <property type="term" value="F:mRNA binding"/>
    <property type="evidence" value="ECO:0007669"/>
    <property type="project" value="TreeGrafter"/>
</dbReference>
<keyword evidence="4" id="KW-1185">Reference proteome</keyword>
<dbReference type="Gene3D" id="3.10.590.10">
    <property type="entry name" value="ph1033 like domains"/>
    <property type="match status" value="1"/>
</dbReference>
<evidence type="ECO:0000256" key="1">
    <source>
        <dbReference type="SAM" id="MobiDB-lite"/>
    </source>
</evidence>
<feature type="compositionally biased region" description="Acidic residues" evidence="1">
    <location>
        <begin position="453"/>
        <end position="466"/>
    </location>
</feature>
<dbReference type="GO" id="GO:0000398">
    <property type="term" value="P:mRNA splicing, via spliceosome"/>
    <property type="evidence" value="ECO:0007669"/>
    <property type="project" value="TreeGrafter"/>
</dbReference>
<feature type="region of interest" description="Disordered" evidence="1">
    <location>
        <begin position="35"/>
        <end position="542"/>
    </location>
</feature>
<dbReference type="EMBL" id="RCHS01003690">
    <property type="protein sequence ID" value="RMX40014.1"/>
    <property type="molecule type" value="Genomic_DNA"/>
</dbReference>
<dbReference type="PANTHER" id="PTHR12357:SF3">
    <property type="entry name" value="YTH DOMAIN-CONTAINING PROTEIN 1"/>
    <property type="match status" value="1"/>
</dbReference>
<dbReference type="InterPro" id="IPR045168">
    <property type="entry name" value="YTH_prot"/>
</dbReference>
<feature type="region of interest" description="Disordered" evidence="1">
    <location>
        <begin position="800"/>
        <end position="825"/>
    </location>
</feature>
<feature type="compositionally biased region" description="Low complexity" evidence="1">
    <location>
        <begin position="487"/>
        <end position="506"/>
    </location>
</feature>
<feature type="compositionally biased region" description="Basic and acidic residues" evidence="1">
    <location>
        <begin position="239"/>
        <end position="263"/>
    </location>
</feature>
<feature type="compositionally biased region" description="Basic and acidic residues" evidence="1">
    <location>
        <begin position="732"/>
        <end position="747"/>
    </location>
</feature>
<reference evidence="3 4" key="1">
    <citation type="journal article" date="2018" name="Sci. Rep.">
        <title>Comparative analysis of the Pocillopora damicornis genome highlights role of immune system in coral evolution.</title>
        <authorList>
            <person name="Cunning R."/>
            <person name="Bay R.A."/>
            <person name="Gillette P."/>
            <person name="Baker A.C."/>
            <person name="Traylor-Knowles N."/>
        </authorList>
    </citation>
    <scope>NUCLEOTIDE SEQUENCE [LARGE SCALE GENOMIC DNA]</scope>
    <source>
        <strain evidence="3">RSMAS</strain>
        <tissue evidence="3">Whole animal</tissue>
    </source>
</reference>
<dbReference type="GO" id="GO:0005654">
    <property type="term" value="C:nucleoplasm"/>
    <property type="evidence" value="ECO:0007669"/>
    <property type="project" value="TreeGrafter"/>
</dbReference>
<protein>
    <recommendedName>
        <fullName evidence="2">YTH domain-containing protein</fullName>
    </recommendedName>
</protein>
<proteinExistence type="predicted"/>
<organism evidence="3 4">
    <name type="scientific">Pocillopora damicornis</name>
    <name type="common">Cauliflower coral</name>
    <name type="synonym">Millepora damicornis</name>
    <dbReference type="NCBI Taxonomy" id="46731"/>
    <lineage>
        <taxon>Eukaryota</taxon>
        <taxon>Metazoa</taxon>
        <taxon>Cnidaria</taxon>
        <taxon>Anthozoa</taxon>
        <taxon>Hexacorallia</taxon>
        <taxon>Scleractinia</taxon>
        <taxon>Astrocoeniina</taxon>
        <taxon>Pocilloporidae</taxon>
        <taxon>Pocillopora</taxon>
    </lineage>
</organism>
<feature type="compositionally biased region" description="Basic and acidic residues" evidence="1">
    <location>
        <begin position="113"/>
        <end position="151"/>
    </location>
</feature>
<dbReference type="AlphaFoldDB" id="A0A3M6TFM7"/>
<feature type="compositionally biased region" description="Basic and acidic residues" evidence="1">
    <location>
        <begin position="56"/>
        <end position="65"/>
    </location>
</feature>
<feature type="compositionally biased region" description="Basic and acidic residues" evidence="1">
    <location>
        <begin position="764"/>
        <end position="784"/>
    </location>
</feature>
<dbReference type="PROSITE" id="PS50882">
    <property type="entry name" value="YTH"/>
    <property type="match status" value="1"/>
</dbReference>
<feature type="compositionally biased region" description="Basic residues" evidence="1">
    <location>
        <begin position="748"/>
        <end position="763"/>
    </location>
</feature>
<feature type="compositionally biased region" description="Low complexity" evidence="1">
    <location>
        <begin position="804"/>
        <end position="813"/>
    </location>
</feature>
<dbReference type="GO" id="GO:0000381">
    <property type="term" value="P:regulation of alternative mRNA splicing, via spliceosome"/>
    <property type="evidence" value="ECO:0007669"/>
    <property type="project" value="TreeGrafter"/>
</dbReference>
<dbReference type="CDD" id="cd21134">
    <property type="entry name" value="YTH"/>
    <property type="match status" value="1"/>
</dbReference>
<dbReference type="STRING" id="46731.A0A3M6TFM7"/>
<sequence length="873" mass="97447">MAEEGELSSPDELETSLDGVELNVLDDILGEPANDEFAAELDTPAKTSVPSRKRRANTDDKADTSKKRHLDSPKIQTKENNSSSPQTMKISSQTPTKNSKASKTIASGLESPKTGESDKDKLPVKEKEEKQRPRKDAPKEIKVKLKEKDKAAGQLENENPSKEKGKEKDTTKNKQKDMKGSKTEGDSKTGDKETKKKEEQNAATTETKGVAEKETEMKKNDNLSKRVMSSKAKGASKVVKREGPKKEVVKKEAKKENVKKAAESNKGQGKVSKEKVKAVSEEKKASTASPAKKVAKQSVHSTPSETKSRKVREPSNNLSEKSSQRQINDGVKGNRRGSVEVKSKSTQKKSTTQIKEKKSKVNRGVKYSEKIPTIQTEEEELGNKVQDPDSIDEPMRGNKGEAEESEITEFGPDDDPEATQAVIGTDSVNSESLVESKVALAEDTDAVSKYEASEDMEVIDDLEEASEGAGGSDDSGEEDFSEGEGGSVSPSSSGSSKSESENPSNEEQNEQEGKKVKRRKRRASSPVEGTRSSGESDNSLADSQLHIKSKVAKASSSKSKKTSNLDEFFEEARYFVMKSNNHENVALSKAKGVWSTPKANEKKLNAHFKRYKNVILIFSVKESGKFQGFARLASEAKHGGQPMPWVLPPGMNAKALGGVFKLEWLNRRELWFSKCLHLRNPWNDNKEVKICRDGQEVEPAVGEALCRLFPEDETVELNPTHHSSTERRRRKERDAARHRPRHSEELRKTKRKHRVSASRHHARDHHEPTSRYDDRSRYGGVRRETLLHGSYSDYMREYQRSRHSSSLPPLRSHFSTRTVDVPSYYPPLHISHSSSRSGGYHRPVDQYAAACDEFLRRTQSDRGSSSRYRSRRR</sequence>
<dbReference type="OrthoDB" id="5842105at2759"/>
<dbReference type="InterPro" id="IPR007275">
    <property type="entry name" value="YTH_domain"/>
</dbReference>
<evidence type="ECO:0000313" key="4">
    <source>
        <dbReference type="Proteomes" id="UP000275408"/>
    </source>
</evidence>
<name>A0A3M6TFM7_POCDA</name>
<feature type="domain" description="YTH" evidence="2">
    <location>
        <begin position="572"/>
        <end position="709"/>
    </location>
</feature>
<feature type="compositionally biased region" description="Polar residues" evidence="1">
    <location>
        <begin position="530"/>
        <end position="542"/>
    </location>
</feature>
<comment type="caution">
    <text evidence="3">The sequence shown here is derived from an EMBL/GenBank/DDBJ whole genome shotgun (WGS) entry which is preliminary data.</text>
</comment>
<evidence type="ECO:0000313" key="3">
    <source>
        <dbReference type="EMBL" id="RMX40014.1"/>
    </source>
</evidence>
<evidence type="ECO:0000259" key="2">
    <source>
        <dbReference type="PROSITE" id="PS50882"/>
    </source>
</evidence>
<feature type="compositionally biased region" description="Basic and acidic residues" evidence="1">
    <location>
        <begin position="159"/>
        <end position="200"/>
    </location>
</feature>
<gene>
    <name evidence="3" type="ORF">pdam_00018016</name>
</gene>
<feature type="compositionally biased region" description="Acidic residues" evidence="1">
    <location>
        <begin position="403"/>
        <end position="417"/>
    </location>
</feature>